<gene>
    <name evidence="2" type="ORF">GMARGA_LOCUS30682</name>
</gene>
<feature type="region of interest" description="Disordered" evidence="1">
    <location>
        <begin position="1"/>
        <end position="54"/>
    </location>
</feature>
<keyword evidence="3" id="KW-1185">Reference proteome</keyword>
<dbReference type="EMBL" id="CAJVQB010043863">
    <property type="protein sequence ID" value="CAG8831492.1"/>
    <property type="molecule type" value="Genomic_DNA"/>
</dbReference>
<reference evidence="2 3" key="1">
    <citation type="submission" date="2021-06" db="EMBL/GenBank/DDBJ databases">
        <authorList>
            <person name="Kallberg Y."/>
            <person name="Tangrot J."/>
            <person name="Rosling A."/>
        </authorList>
    </citation>
    <scope>NUCLEOTIDE SEQUENCE [LARGE SCALE GENOMIC DNA]</scope>
    <source>
        <strain evidence="2 3">120-4 pot B 10/14</strain>
    </source>
</reference>
<sequence>IPKLQKQKHDPLALPIPHYKNNTKGKAAKLVQTDSRSSTGNDQTRGSGKKQKFNPKRIEIVMEPQIANIIEKIKSNLWKLKQLTFQLKTHKRYVDNIEREGI</sequence>
<accession>A0ABN7WGC2</accession>
<evidence type="ECO:0000256" key="1">
    <source>
        <dbReference type="SAM" id="MobiDB-lite"/>
    </source>
</evidence>
<name>A0ABN7WGC2_GIGMA</name>
<feature type="non-terminal residue" evidence="2">
    <location>
        <position position="102"/>
    </location>
</feature>
<comment type="caution">
    <text evidence="2">The sequence shown here is derived from an EMBL/GenBank/DDBJ whole genome shotgun (WGS) entry which is preliminary data.</text>
</comment>
<dbReference type="Proteomes" id="UP000789901">
    <property type="component" value="Unassembled WGS sequence"/>
</dbReference>
<feature type="non-terminal residue" evidence="2">
    <location>
        <position position="1"/>
    </location>
</feature>
<evidence type="ECO:0000313" key="3">
    <source>
        <dbReference type="Proteomes" id="UP000789901"/>
    </source>
</evidence>
<proteinExistence type="predicted"/>
<evidence type="ECO:0000313" key="2">
    <source>
        <dbReference type="EMBL" id="CAG8831492.1"/>
    </source>
</evidence>
<feature type="compositionally biased region" description="Polar residues" evidence="1">
    <location>
        <begin position="32"/>
        <end position="46"/>
    </location>
</feature>
<protein>
    <submittedName>
        <fullName evidence="2">28478_t:CDS:1</fullName>
    </submittedName>
</protein>
<organism evidence="2 3">
    <name type="scientific">Gigaspora margarita</name>
    <dbReference type="NCBI Taxonomy" id="4874"/>
    <lineage>
        <taxon>Eukaryota</taxon>
        <taxon>Fungi</taxon>
        <taxon>Fungi incertae sedis</taxon>
        <taxon>Mucoromycota</taxon>
        <taxon>Glomeromycotina</taxon>
        <taxon>Glomeromycetes</taxon>
        <taxon>Diversisporales</taxon>
        <taxon>Gigasporaceae</taxon>
        <taxon>Gigaspora</taxon>
    </lineage>
</organism>